<proteinExistence type="predicted"/>
<dbReference type="AlphaFoldDB" id="Q0EZB0"/>
<keyword evidence="2" id="KW-0808">Transferase</keyword>
<dbReference type="InterPro" id="IPR029044">
    <property type="entry name" value="Nucleotide-diphossugar_trans"/>
</dbReference>
<accession>Q0EZB0</accession>
<dbReference type="Gene3D" id="3.90.550.10">
    <property type="entry name" value="Spore Coat Polysaccharide Biosynthesis Protein SpsA, Chain A"/>
    <property type="match status" value="1"/>
</dbReference>
<evidence type="ECO:0000313" key="3">
    <source>
        <dbReference type="Proteomes" id="UP000005297"/>
    </source>
</evidence>
<dbReference type="HOGENOM" id="CLU_025996_0_0_0"/>
<keyword evidence="3" id="KW-1185">Reference proteome</keyword>
<sequence>MQNQTDMPTGATSPVISGLVSTIIPVYNRVEMLRQAVGSVLAQSYRPIEIIIVDDGSTDATGAEADKLAGQHPDEIRVLHIDNGGAGLAREAGRKAARGEFIQYLDSDDLLLPEKFSVQVAALNEHPECGIAYGYTRLIDIDGNILKAPYKWTDRPFDTLFPALLVDRWWNTHTPLFRRSVCDAVGPWSGMRMSEDWEYEARIAALGVKLVHCPQFLSDTRQHSADRITAGSSTFAHCRDMTRLVASLYVGAMKAGVDIDCPEMKHFSRWAFLEARRAGVAGLAGEAKACFDIAVRAAGAPDKTLRLYGLMARFLGWRLAGRITGLLERLLGRGPGAQTQELSWSDNG</sequence>
<dbReference type="OrthoDB" id="5291101at2"/>
<name>Q0EZB0_9PROT</name>
<reference evidence="2 3" key="1">
    <citation type="submission" date="2006-09" db="EMBL/GenBank/DDBJ databases">
        <authorList>
            <person name="Emerson D."/>
            <person name="Ferriera S."/>
            <person name="Johnson J."/>
            <person name="Kravitz S."/>
            <person name="Halpern A."/>
            <person name="Remington K."/>
            <person name="Beeson K."/>
            <person name="Tran B."/>
            <person name="Rogers Y.-H."/>
            <person name="Friedman R."/>
            <person name="Venter J.C."/>
        </authorList>
    </citation>
    <scope>NUCLEOTIDE SEQUENCE [LARGE SCALE GENOMIC DNA]</scope>
    <source>
        <strain evidence="2 3">PV-1</strain>
    </source>
</reference>
<dbReference type="SUPFAM" id="SSF53448">
    <property type="entry name" value="Nucleotide-diphospho-sugar transferases"/>
    <property type="match status" value="1"/>
</dbReference>
<dbReference type="eggNOG" id="COG1216">
    <property type="taxonomic scope" value="Bacteria"/>
</dbReference>
<dbReference type="InterPro" id="IPR001173">
    <property type="entry name" value="Glyco_trans_2-like"/>
</dbReference>
<dbReference type="EMBL" id="AATS01000007">
    <property type="protein sequence ID" value="EAU54514.1"/>
    <property type="molecule type" value="Genomic_DNA"/>
</dbReference>
<dbReference type="PANTHER" id="PTHR43685">
    <property type="entry name" value="GLYCOSYLTRANSFERASE"/>
    <property type="match status" value="1"/>
</dbReference>
<dbReference type="CDD" id="cd00761">
    <property type="entry name" value="Glyco_tranf_GTA_type"/>
    <property type="match status" value="1"/>
</dbReference>
<gene>
    <name evidence="2" type="ORF">SPV1_07461</name>
</gene>
<dbReference type="PANTHER" id="PTHR43685:SF11">
    <property type="entry name" value="GLYCOSYLTRANSFERASE TAGX-RELATED"/>
    <property type="match status" value="1"/>
</dbReference>
<dbReference type="Pfam" id="PF00535">
    <property type="entry name" value="Glycos_transf_2"/>
    <property type="match status" value="1"/>
</dbReference>
<protein>
    <submittedName>
        <fullName evidence="2">Glycosyl transferase, family 2</fullName>
    </submittedName>
</protein>
<comment type="caution">
    <text evidence="2">The sequence shown here is derived from an EMBL/GenBank/DDBJ whole genome shotgun (WGS) entry which is preliminary data.</text>
</comment>
<evidence type="ECO:0000259" key="1">
    <source>
        <dbReference type="Pfam" id="PF00535"/>
    </source>
</evidence>
<dbReference type="GO" id="GO:0016740">
    <property type="term" value="F:transferase activity"/>
    <property type="evidence" value="ECO:0007669"/>
    <property type="project" value="UniProtKB-KW"/>
</dbReference>
<dbReference type="Proteomes" id="UP000005297">
    <property type="component" value="Unassembled WGS sequence"/>
</dbReference>
<dbReference type="InterPro" id="IPR050834">
    <property type="entry name" value="Glycosyltransf_2"/>
</dbReference>
<evidence type="ECO:0000313" key="2">
    <source>
        <dbReference type="EMBL" id="EAU54514.1"/>
    </source>
</evidence>
<dbReference type="InParanoid" id="Q0EZB0"/>
<feature type="domain" description="Glycosyltransferase 2-like" evidence="1">
    <location>
        <begin position="21"/>
        <end position="132"/>
    </location>
</feature>
<dbReference type="RefSeq" id="WP_009849016.1">
    <property type="nucleotide sequence ID" value="NZ_DS022294.1"/>
</dbReference>
<organism evidence="2 3">
    <name type="scientific">Mariprofundus ferrooxydans PV-1</name>
    <dbReference type="NCBI Taxonomy" id="314345"/>
    <lineage>
        <taxon>Bacteria</taxon>
        <taxon>Pseudomonadati</taxon>
        <taxon>Pseudomonadota</taxon>
        <taxon>Candidatius Mariprofundia</taxon>
        <taxon>Mariprofundales</taxon>
        <taxon>Mariprofundaceae</taxon>
        <taxon>Mariprofundus</taxon>
    </lineage>
</organism>